<name>A0AAW1Q0R8_9CHLO</name>
<dbReference type="SMART" id="SM00487">
    <property type="entry name" value="DEXDc"/>
    <property type="match status" value="1"/>
</dbReference>
<dbReference type="EC" id="5.6.2.4" evidence="10"/>
<dbReference type="GO" id="GO:0003677">
    <property type="term" value="F:DNA binding"/>
    <property type="evidence" value="ECO:0007669"/>
    <property type="project" value="UniProtKB-KW"/>
</dbReference>
<sequence>MSRKAQAVDLTDEDDVLSPAQQLQLVETDLAQVESDIESLLAKQSSLFAQRDSLRLQVSQDERAPKADWQGTFEWDTEVQKLLSQSFGLQSFRPLQQSVINATLQGRDVLCLMPSGGGKSLCYQLPALLEDGLTIIVSPLLSLITDQVLNLKQMGISSLALTSLTPKEDIQPIHQQLESDKSVRLLYVTPERIVNAKRLLGKLEKLYKAGRLKRIAIDEAHCCSQWGNDFRPDYRKLGVLKQQFPQVPIIALTATATDQVCDDLLDILRIQGCERFRSSINRPNLFYEVTDKPAKTEDALEALTMWIQNRHTLRGPGIVYCLTRKDSEEVAQHLDGAGVSAAHYHADMDPVRRQQVHLAWSKGQVQVIAATIAFGMGVNNPNVRFVVHYSLSKSLENFYQESGRAGRDGQRAHCLLMYRFSDVLRQAAVVCFEPGWQGHLFGMARFASALSGCRRSTICRHFGEAPAACAGMCDCCARKGGVTRTDATKEACSLLSVLQKWPAAEKRATLKQLVDAWRSDKECGSRAKQDSRDDNERFISHLLLEGYLALDFSCTAYATNVYCKLGSKAPLILQGKKPVHWEYLGGKQEQQHTAATLDSGRLSKKLRQS</sequence>
<dbReference type="FunFam" id="3.40.50.300:FF:001544">
    <property type="entry name" value="ATP-dependent DNA helicase"/>
    <property type="match status" value="1"/>
</dbReference>
<dbReference type="GO" id="GO:0043138">
    <property type="term" value="F:3'-5' DNA helicase activity"/>
    <property type="evidence" value="ECO:0007669"/>
    <property type="project" value="UniProtKB-EC"/>
</dbReference>
<dbReference type="NCBIfam" id="TIGR00614">
    <property type="entry name" value="recQ_fam"/>
    <property type="match status" value="1"/>
</dbReference>
<dbReference type="CDD" id="cd18794">
    <property type="entry name" value="SF2_C_RecQ"/>
    <property type="match status" value="1"/>
</dbReference>
<dbReference type="GO" id="GO:0046872">
    <property type="term" value="F:metal ion binding"/>
    <property type="evidence" value="ECO:0007669"/>
    <property type="project" value="UniProtKB-KW"/>
</dbReference>
<dbReference type="EMBL" id="JALJOQ010000002">
    <property type="protein sequence ID" value="KAK9814024.1"/>
    <property type="molecule type" value="Genomic_DNA"/>
</dbReference>
<evidence type="ECO:0000259" key="12">
    <source>
        <dbReference type="PROSITE" id="PS51194"/>
    </source>
</evidence>
<evidence type="ECO:0000256" key="7">
    <source>
        <dbReference type="ARBA" id="ARBA00023125"/>
    </source>
</evidence>
<evidence type="ECO:0000256" key="4">
    <source>
        <dbReference type="ARBA" id="ARBA00022801"/>
    </source>
</evidence>
<dbReference type="GO" id="GO:0016787">
    <property type="term" value="F:hydrolase activity"/>
    <property type="evidence" value="ECO:0007669"/>
    <property type="project" value="UniProtKB-KW"/>
</dbReference>
<dbReference type="PROSITE" id="PS51192">
    <property type="entry name" value="HELICASE_ATP_BIND_1"/>
    <property type="match status" value="1"/>
</dbReference>
<evidence type="ECO:0000313" key="13">
    <source>
        <dbReference type="EMBL" id="KAK9814024.1"/>
    </source>
</evidence>
<gene>
    <name evidence="13" type="ORF">WJX73_009544</name>
</gene>
<dbReference type="Gene3D" id="1.10.10.10">
    <property type="entry name" value="Winged helix-like DNA-binding domain superfamily/Winged helix DNA-binding domain"/>
    <property type="match status" value="1"/>
</dbReference>
<evidence type="ECO:0000256" key="3">
    <source>
        <dbReference type="ARBA" id="ARBA00022741"/>
    </source>
</evidence>
<dbReference type="GO" id="GO:0005694">
    <property type="term" value="C:chromosome"/>
    <property type="evidence" value="ECO:0007669"/>
    <property type="project" value="TreeGrafter"/>
</dbReference>
<comment type="subcellular location">
    <subcellularLocation>
        <location evidence="10">Nucleus</location>
    </subcellularLocation>
</comment>
<accession>A0AAW1Q0R8</accession>
<evidence type="ECO:0000256" key="9">
    <source>
        <dbReference type="ARBA" id="ARBA00034617"/>
    </source>
</evidence>
<keyword evidence="2" id="KW-0479">Metal-binding</keyword>
<comment type="catalytic activity">
    <reaction evidence="9 10">
        <text>Couples ATP hydrolysis with the unwinding of duplex DNA by translocating in the 3'-5' direction.</text>
        <dbReference type="EC" id="5.6.2.4"/>
    </reaction>
</comment>
<dbReference type="Pfam" id="PF16124">
    <property type="entry name" value="RecQ_Zn_bind"/>
    <property type="match status" value="1"/>
</dbReference>
<dbReference type="InterPro" id="IPR032284">
    <property type="entry name" value="RecQ_Zn-bd"/>
</dbReference>
<dbReference type="InterPro" id="IPR036388">
    <property type="entry name" value="WH-like_DNA-bd_sf"/>
</dbReference>
<keyword evidence="5 10" id="KW-0347">Helicase</keyword>
<evidence type="ECO:0000256" key="5">
    <source>
        <dbReference type="ARBA" id="ARBA00022806"/>
    </source>
</evidence>
<evidence type="ECO:0000256" key="1">
    <source>
        <dbReference type="ARBA" id="ARBA00005446"/>
    </source>
</evidence>
<dbReference type="GO" id="GO:0009378">
    <property type="term" value="F:four-way junction helicase activity"/>
    <property type="evidence" value="ECO:0007669"/>
    <property type="project" value="TreeGrafter"/>
</dbReference>
<comment type="caution">
    <text evidence="13">The sequence shown here is derived from an EMBL/GenBank/DDBJ whole genome shotgun (WGS) entry which is preliminary data.</text>
</comment>
<keyword evidence="7" id="KW-0238">DNA-binding</keyword>
<keyword evidence="14" id="KW-1185">Reference proteome</keyword>
<dbReference type="PROSITE" id="PS51194">
    <property type="entry name" value="HELICASE_CTER"/>
    <property type="match status" value="1"/>
</dbReference>
<organism evidence="13 14">
    <name type="scientific">Symbiochloris irregularis</name>
    <dbReference type="NCBI Taxonomy" id="706552"/>
    <lineage>
        <taxon>Eukaryota</taxon>
        <taxon>Viridiplantae</taxon>
        <taxon>Chlorophyta</taxon>
        <taxon>core chlorophytes</taxon>
        <taxon>Trebouxiophyceae</taxon>
        <taxon>Trebouxiales</taxon>
        <taxon>Trebouxiaceae</taxon>
        <taxon>Symbiochloris</taxon>
    </lineage>
</organism>
<dbReference type="GO" id="GO:0016592">
    <property type="term" value="C:mediator complex"/>
    <property type="evidence" value="ECO:0007669"/>
    <property type="project" value="TreeGrafter"/>
</dbReference>
<evidence type="ECO:0000256" key="8">
    <source>
        <dbReference type="ARBA" id="ARBA00023235"/>
    </source>
</evidence>
<dbReference type="SUPFAM" id="SSF52540">
    <property type="entry name" value="P-loop containing nucleoside triphosphate hydrolases"/>
    <property type="match status" value="1"/>
</dbReference>
<dbReference type="SMART" id="SM00490">
    <property type="entry name" value="HELICc"/>
    <property type="match status" value="1"/>
</dbReference>
<dbReference type="AlphaFoldDB" id="A0AAW1Q0R8"/>
<dbReference type="InterPro" id="IPR027417">
    <property type="entry name" value="P-loop_NTPase"/>
</dbReference>
<dbReference type="PANTHER" id="PTHR13710">
    <property type="entry name" value="DNA HELICASE RECQ FAMILY MEMBER"/>
    <property type="match status" value="1"/>
</dbReference>
<feature type="domain" description="Helicase ATP-binding" evidence="11">
    <location>
        <begin position="100"/>
        <end position="274"/>
    </location>
</feature>
<keyword evidence="6 10" id="KW-0067">ATP-binding</keyword>
<evidence type="ECO:0000259" key="11">
    <source>
        <dbReference type="PROSITE" id="PS51192"/>
    </source>
</evidence>
<evidence type="ECO:0000256" key="10">
    <source>
        <dbReference type="RuleBase" id="RU364117"/>
    </source>
</evidence>
<keyword evidence="10" id="KW-0539">Nucleus</keyword>
<dbReference type="GO" id="GO:0005737">
    <property type="term" value="C:cytoplasm"/>
    <property type="evidence" value="ECO:0007669"/>
    <property type="project" value="TreeGrafter"/>
</dbReference>
<reference evidence="13 14" key="1">
    <citation type="journal article" date="2024" name="Nat. Commun.">
        <title>Phylogenomics reveals the evolutionary origins of lichenization in chlorophyte algae.</title>
        <authorList>
            <person name="Puginier C."/>
            <person name="Libourel C."/>
            <person name="Otte J."/>
            <person name="Skaloud P."/>
            <person name="Haon M."/>
            <person name="Grisel S."/>
            <person name="Petersen M."/>
            <person name="Berrin J.G."/>
            <person name="Delaux P.M."/>
            <person name="Dal Grande F."/>
            <person name="Keller J."/>
        </authorList>
    </citation>
    <scope>NUCLEOTIDE SEQUENCE [LARGE SCALE GENOMIC DNA]</scope>
    <source>
        <strain evidence="13 14">SAG 2036</strain>
    </source>
</reference>
<dbReference type="InterPro" id="IPR001650">
    <property type="entry name" value="Helicase_C-like"/>
</dbReference>
<dbReference type="FunFam" id="3.40.50.300:FF:001456">
    <property type="entry name" value="ATP-dependent DNA helicase"/>
    <property type="match status" value="1"/>
</dbReference>
<proteinExistence type="inferred from homology"/>
<evidence type="ECO:0000313" key="14">
    <source>
        <dbReference type="Proteomes" id="UP001465755"/>
    </source>
</evidence>
<comment type="catalytic activity">
    <reaction evidence="10">
        <text>ATP + H2O = ADP + phosphate + H(+)</text>
        <dbReference type="Rhea" id="RHEA:13065"/>
        <dbReference type="ChEBI" id="CHEBI:15377"/>
        <dbReference type="ChEBI" id="CHEBI:15378"/>
        <dbReference type="ChEBI" id="CHEBI:30616"/>
        <dbReference type="ChEBI" id="CHEBI:43474"/>
        <dbReference type="ChEBI" id="CHEBI:456216"/>
    </reaction>
</comment>
<dbReference type="InterPro" id="IPR004589">
    <property type="entry name" value="DNA_helicase_ATP-dep_RecQ"/>
</dbReference>
<feature type="domain" description="Helicase C-terminal" evidence="12">
    <location>
        <begin position="299"/>
        <end position="447"/>
    </location>
</feature>
<keyword evidence="8" id="KW-0413">Isomerase</keyword>
<dbReference type="PANTHER" id="PTHR13710:SF105">
    <property type="entry name" value="ATP-DEPENDENT DNA HELICASE Q1"/>
    <property type="match status" value="1"/>
</dbReference>
<dbReference type="InterPro" id="IPR011545">
    <property type="entry name" value="DEAD/DEAH_box_helicase_dom"/>
</dbReference>
<evidence type="ECO:0000256" key="6">
    <source>
        <dbReference type="ARBA" id="ARBA00022840"/>
    </source>
</evidence>
<dbReference type="Pfam" id="PF00270">
    <property type="entry name" value="DEAD"/>
    <property type="match status" value="1"/>
</dbReference>
<protein>
    <recommendedName>
        <fullName evidence="10">ATP-dependent DNA helicase</fullName>
        <ecNumber evidence="10">5.6.2.4</ecNumber>
    </recommendedName>
</protein>
<dbReference type="GO" id="GO:0005524">
    <property type="term" value="F:ATP binding"/>
    <property type="evidence" value="ECO:0007669"/>
    <property type="project" value="UniProtKB-KW"/>
</dbReference>
<keyword evidence="4 10" id="KW-0378">Hydrolase</keyword>
<comment type="similarity">
    <text evidence="1 10">Belongs to the helicase family. RecQ subfamily.</text>
</comment>
<dbReference type="InterPro" id="IPR014001">
    <property type="entry name" value="Helicase_ATP-bd"/>
</dbReference>
<dbReference type="Gene3D" id="3.40.50.300">
    <property type="entry name" value="P-loop containing nucleotide triphosphate hydrolases"/>
    <property type="match status" value="2"/>
</dbReference>
<dbReference type="Proteomes" id="UP001465755">
    <property type="component" value="Unassembled WGS sequence"/>
</dbReference>
<evidence type="ECO:0000256" key="2">
    <source>
        <dbReference type="ARBA" id="ARBA00022723"/>
    </source>
</evidence>
<dbReference type="Pfam" id="PF00271">
    <property type="entry name" value="Helicase_C"/>
    <property type="match status" value="1"/>
</dbReference>
<keyword evidence="3 10" id="KW-0547">Nucleotide-binding</keyword>
<dbReference type="GO" id="GO:0000724">
    <property type="term" value="P:double-strand break repair via homologous recombination"/>
    <property type="evidence" value="ECO:0007669"/>
    <property type="project" value="TreeGrafter"/>
</dbReference>